<keyword evidence="3" id="KW-1185">Reference proteome</keyword>
<keyword evidence="1" id="KW-1133">Transmembrane helix</keyword>
<proteinExistence type="predicted"/>
<dbReference type="Proteomes" id="UP001600941">
    <property type="component" value="Unassembled WGS sequence"/>
</dbReference>
<feature type="transmembrane region" description="Helical" evidence="1">
    <location>
        <begin position="93"/>
        <end position="108"/>
    </location>
</feature>
<feature type="transmembrane region" description="Helical" evidence="1">
    <location>
        <begin position="120"/>
        <end position="139"/>
    </location>
</feature>
<reference evidence="2 3" key="1">
    <citation type="submission" date="2024-04" db="EMBL/GenBank/DDBJ databases">
        <title>Defined microbial consortia suppress multidrug-resistant proinflammatory Enterobacteriaceae via ecological control.</title>
        <authorList>
            <person name="Furuichi M."/>
            <person name="Kawaguchi T."/>
            <person name="Pust M."/>
            <person name="Yasuma K."/>
            <person name="Plichta D."/>
            <person name="Hasegawa N."/>
            <person name="Ohya T."/>
            <person name="Bhattarai S."/>
            <person name="Sasajima S."/>
            <person name="Aoto Y."/>
            <person name="Tuganbaev T."/>
            <person name="Yaginuma M."/>
            <person name="Ueda M."/>
            <person name="Okahashi N."/>
            <person name="Amafuji K."/>
            <person name="Kiridooshi Y."/>
            <person name="Sugita K."/>
            <person name="Strazar M."/>
            <person name="Skelly A."/>
            <person name="Suda W."/>
            <person name="Hattori M."/>
            <person name="Nakamoto N."/>
            <person name="Caballero S."/>
            <person name="Norman J."/>
            <person name="Olle B."/>
            <person name="Tanoue T."/>
            <person name="Arita M."/>
            <person name="Bucci V."/>
            <person name="Atarashi K."/>
            <person name="Xavier R."/>
            <person name="Honda K."/>
        </authorList>
    </citation>
    <scope>NUCLEOTIDE SEQUENCE [LARGE SCALE GENOMIC DNA]</scope>
    <source>
        <strain evidence="3">k34-0107-D12</strain>
    </source>
</reference>
<keyword evidence="1" id="KW-0472">Membrane</keyword>
<dbReference type="NCBIfam" id="TIGR02185">
    <property type="entry name" value="Trep_Strep"/>
    <property type="match status" value="1"/>
</dbReference>
<comment type="caution">
    <text evidence="2">The sequence shown here is derived from an EMBL/GenBank/DDBJ whole genome shotgun (WGS) entry which is preliminary data.</text>
</comment>
<dbReference type="Pfam" id="PF09605">
    <property type="entry name" value="Trep_Strep"/>
    <property type="match status" value="1"/>
</dbReference>
<dbReference type="RefSeq" id="WP_390422802.1">
    <property type="nucleotide sequence ID" value="NZ_BAABZQ010000001.1"/>
</dbReference>
<sequence length="200" mass="21668">MATNSSQKNQNKIGGKDLITIGIFTALYFVLIAVAGMLGYIPIFIPLMVVLVPLIGGIPFMLFVTKAKKFGMVLIMGVLVGLCMLVGGMGYWALPISIVTSLIAELILKSGNYTSAKKSVLGCGVFNMWILGNFVPFYVGDSYYATLAERFGQAYVDTLQSYLPLWFIPVMIIASFAFGIVGALIGKSLCKKHFQRAGII</sequence>
<gene>
    <name evidence="2" type="ORF">K340107D12_03100</name>
</gene>
<keyword evidence="1" id="KW-0812">Transmembrane</keyword>
<protein>
    <submittedName>
        <fullName evidence="2">MptD family putative ECF transporter S component</fullName>
    </submittedName>
</protein>
<feature type="transmembrane region" description="Helical" evidence="1">
    <location>
        <begin position="70"/>
        <end position="87"/>
    </location>
</feature>
<dbReference type="EMBL" id="BAABZQ010000001">
    <property type="protein sequence ID" value="GAA6497494.1"/>
    <property type="molecule type" value="Genomic_DNA"/>
</dbReference>
<organism evidence="2 3">
    <name type="scientific">Blautia parvula</name>
    <dbReference type="NCBI Taxonomy" id="2877527"/>
    <lineage>
        <taxon>Bacteria</taxon>
        <taxon>Bacillati</taxon>
        <taxon>Bacillota</taxon>
        <taxon>Clostridia</taxon>
        <taxon>Lachnospirales</taxon>
        <taxon>Lachnospiraceae</taxon>
        <taxon>Blautia</taxon>
    </lineage>
</organism>
<evidence type="ECO:0000313" key="2">
    <source>
        <dbReference type="EMBL" id="GAA6497494.1"/>
    </source>
</evidence>
<feature type="transmembrane region" description="Helical" evidence="1">
    <location>
        <begin position="43"/>
        <end position="63"/>
    </location>
</feature>
<dbReference type="InterPro" id="IPR011733">
    <property type="entry name" value="CHP02185_IM"/>
</dbReference>
<feature type="transmembrane region" description="Helical" evidence="1">
    <location>
        <begin position="18"/>
        <end position="37"/>
    </location>
</feature>
<accession>A0ABQ0BLT6</accession>
<evidence type="ECO:0000313" key="3">
    <source>
        <dbReference type="Proteomes" id="UP001600941"/>
    </source>
</evidence>
<feature type="transmembrane region" description="Helical" evidence="1">
    <location>
        <begin position="165"/>
        <end position="186"/>
    </location>
</feature>
<evidence type="ECO:0000256" key="1">
    <source>
        <dbReference type="SAM" id="Phobius"/>
    </source>
</evidence>
<name>A0ABQ0BLT6_9FIRM</name>